<evidence type="ECO:0000256" key="2">
    <source>
        <dbReference type="ARBA" id="ARBA00006082"/>
    </source>
</evidence>
<comment type="subcellular location">
    <subcellularLocation>
        <location evidence="1">Nucleus</location>
    </subcellularLocation>
</comment>
<dbReference type="Pfam" id="PF16413">
    <property type="entry name" value="Mlh1_C"/>
    <property type="match status" value="1"/>
</dbReference>
<dbReference type="OrthoDB" id="10263226at2759"/>
<dbReference type="GO" id="GO:0030983">
    <property type="term" value="F:mismatched DNA binding"/>
    <property type="evidence" value="ECO:0007669"/>
    <property type="project" value="InterPro"/>
</dbReference>
<dbReference type="Pfam" id="PF01119">
    <property type="entry name" value="DNA_mis_repair"/>
    <property type="match status" value="1"/>
</dbReference>
<protein>
    <recommendedName>
        <fullName evidence="6">DNA mismatch repair protein S5 domain-containing protein</fullName>
    </recommendedName>
</protein>
<gene>
    <name evidence="7" type="ORF">INT46_009673</name>
</gene>
<keyword evidence="5" id="KW-0539">Nucleus</keyword>
<dbReference type="InterPro" id="IPR014721">
    <property type="entry name" value="Ribsml_uS5_D2-typ_fold_subgr"/>
</dbReference>
<dbReference type="GO" id="GO:0005524">
    <property type="term" value="F:ATP binding"/>
    <property type="evidence" value="ECO:0007669"/>
    <property type="project" value="InterPro"/>
</dbReference>
<dbReference type="AlphaFoldDB" id="A0A8H7QMY6"/>
<dbReference type="Gene3D" id="3.30.230.10">
    <property type="match status" value="1"/>
</dbReference>
<evidence type="ECO:0000256" key="1">
    <source>
        <dbReference type="ARBA" id="ARBA00004123"/>
    </source>
</evidence>
<keyword evidence="4" id="KW-0234">DNA repair</keyword>
<evidence type="ECO:0000313" key="7">
    <source>
        <dbReference type="EMBL" id="KAG2194488.1"/>
    </source>
</evidence>
<sequence length="655" mass="73363">MSIQIPSIKKLDQAVVNRIAAGEVIQRPANALKELIENSLDAGSTQIQILVKDGGLKLLQIQDNGHGIRAKDMAIVCERFTTSKLNRFEDLTGIATHGFRGEALASISHVAHVTITTKTADSPCAYRALYSDGKLVPSKPGQSADPKACAGNNGTQITAQDLFYNVPTRRKALKLPSDEYNRILDIVSRYAIHNSGISFSCRKQGSNIADIQTSTGATIVENIRLLHGSVASELLSIEKTFDDLNFKMNGHLSNANYSVKKMTFLLFINHRAVESSSIKRAVENIYSILLPKGAHPFVYLSLEIDPRNVDVNVHPTKKEVHFLNEDRIINALCDSFQEALENANHSRTFYTQALLPGASDPTKVNNEQGEDEFQASTSATVPEYKYVRTDSRVTTLDTFVFKPTAQQKQQTENEDSMQIDTDELSSLSVETVKKPRVEVRLTSILQLRKEIKKQENTAVTNIFSKHTFIGCVDETFALIQYEQNIYLVNYNVASEELFYQIILHEFCNMGHLKLSTPVSIQECLQIALDQSDLPDDLQGPTEIIESITNTLISRADMLIEYFSLGISADDKLPLFLLRLGTEVNWESEKDCFSTFAKELAIFYSAEPPLNSDDLWKVQHFIFPCFKTHFSAPTALKKQITQLANLTDLYKIFERC</sequence>
<keyword evidence="8" id="KW-1185">Reference proteome</keyword>
<dbReference type="GO" id="GO:0032389">
    <property type="term" value="C:MutLalpha complex"/>
    <property type="evidence" value="ECO:0007669"/>
    <property type="project" value="TreeGrafter"/>
</dbReference>
<accession>A0A8H7QMY6</accession>
<dbReference type="PANTHER" id="PTHR10073:SF12">
    <property type="entry name" value="DNA MISMATCH REPAIR PROTEIN MLH1"/>
    <property type="match status" value="1"/>
</dbReference>
<keyword evidence="3" id="KW-0227">DNA damage</keyword>
<dbReference type="NCBIfam" id="TIGR00585">
    <property type="entry name" value="mutl"/>
    <property type="match status" value="1"/>
</dbReference>
<name>A0A8H7QMY6_9FUNG</name>
<dbReference type="FunFam" id="3.30.230.10:FF:000014">
    <property type="entry name" value="DNA mismatch repair protein Mlh1"/>
    <property type="match status" value="1"/>
</dbReference>
<comment type="similarity">
    <text evidence="2">Belongs to the DNA mismatch repair MutL/HexB family.</text>
</comment>
<dbReference type="InterPro" id="IPR036890">
    <property type="entry name" value="HATPase_C_sf"/>
</dbReference>
<dbReference type="SUPFAM" id="SSF54211">
    <property type="entry name" value="Ribosomal protein S5 domain 2-like"/>
    <property type="match status" value="1"/>
</dbReference>
<dbReference type="Proteomes" id="UP000650833">
    <property type="component" value="Unassembled WGS sequence"/>
</dbReference>
<dbReference type="InterPro" id="IPR038973">
    <property type="entry name" value="MutL/Mlh/Pms-like"/>
</dbReference>
<dbReference type="CDD" id="cd16926">
    <property type="entry name" value="HATPase_MutL-MLH-PMS-like"/>
    <property type="match status" value="1"/>
</dbReference>
<dbReference type="InterPro" id="IPR013507">
    <property type="entry name" value="DNA_mismatch_S5_2-like"/>
</dbReference>
<dbReference type="FunFam" id="3.30.565.10:FF:000109">
    <property type="entry name" value="Related to MLH1-DNA mismatch repair protein"/>
    <property type="match status" value="1"/>
</dbReference>
<dbReference type="SUPFAM" id="SSF55874">
    <property type="entry name" value="ATPase domain of HSP90 chaperone/DNA topoisomerase II/histidine kinase"/>
    <property type="match status" value="1"/>
</dbReference>
<dbReference type="InterPro" id="IPR020568">
    <property type="entry name" value="Ribosomal_Su5_D2-typ_SF"/>
</dbReference>
<comment type="caution">
    <text evidence="7">The sequence shown here is derived from an EMBL/GenBank/DDBJ whole genome shotgun (WGS) entry which is preliminary data.</text>
</comment>
<organism evidence="7 8">
    <name type="scientific">Mucor plumbeus</name>
    <dbReference type="NCBI Taxonomy" id="97098"/>
    <lineage>
        <taxon>Eukaryota</taxon>
        <taxon>Fungi</taxon>
        <taxon>Fungi incertae sedis</taxon>
        <taxon>Mucoromycota</taxon>
        <taxon>Mucoromycotina</taxon>
        <taxon>Mucoromycetes</taxon>
        <taxon>Mucorales</taxon>
        <taxon>Mucorineae</taxon>
        <taxon>Mucoraceae</taxon>
        <taxon>Mucor</taxon>
    </lineage>
</organism>
<evidence type="ECO:0000259" key="6">
    <source>
        <dbReference type="SMART" id="SM01340"/>
    </source>
</evidence>
<dbReference type="InterPro" id="IPR032189">
    <property type="entry name" value="Mlh1_C"/>
</dbReference>
<evidence type="ECO:0000256" key="5">
    <source>
        <dbReference type="ARBA" id="ARBA00023242"/>
    </source>
</evidence>
<evidence type="ECO:0000256" key="4">
    <source>
        <dbReference type="ARBA" id="ARBA00023204"/>
    </source>
</evidence>
<dbReference type="GO" id="GO:0006298">
    <property type="term" value="P:mismatch repair"/>
    <property type="evidence" value="ECO:0007669"/>
    <property type="project" value="InterPro"/>
</dbReference>
<proteinExistence type="inferred from homology"/>
<dbReference type="Pfam" id="PF13589">
    <property type="entry name" value="HATPase_c_3"/>
    <property type="match status" value="1"/>
</dbReference>
<dbReference type="GO" id="GO:0016887">
    <property type="term" value="F:ATP hydrolysis activity"/>
    <property type="evidence" value="ECO:0007669"/>
    <property type="project" value="InterPro"/>
</dbReference>
<dbReference type="GO" id="GO:0140664">
    <property type="term" value="F:ATP-dependent DNA damage sensor activity"/>
    <property type="evidence" value="ECO:0007669"/>
    <property type="project" value="InterPro"/>
</dbReference>
<dbReference type="PROSITE" id="PS00058">
    <property type="entry name" value="DNA_MISMATCH_REPAIR_1"/>
    <property type="match status" value="1"/>
</dbReference>
<feature type="domain" description="DNA mismatch repair protein S5" evidence="6">
    <location>
        <begin position="223"/>
        <end position="341"/>
    </location>
</feature>
<dbReference type="PANTHER" id="PTHR10073">
    <property type="entry name" value="DNA MISMATCH REPAIR PROTEIN MLH, PMS, MUTL"/>
    <property type="match status" value="1"/>
</dbReference>
<dbReference type="CDD" id="cd03483">
    <property type="entry name" value="MutL_Trans_MLH1"/>
    <property type="match status" value="1"/>
</dbReference>
<evidence type="ECO:0000313" key="8">
    <source>
        <dbReference type="Proteomes" id="UP000650833"/>
    </source>
</evidence>
<dbReference type="InterPro" id="IPR014762">
    <property type="entry name" value="DNA_mismatch_repair_CS"/>
</dbReference>
<dbReference type="Gene3D" id="3.30.565.10">
    <property type="entry name" value="Histidine kinase-like ATPase, C-terminal domain"/>
    <property type="match status" value="1"/>
</dbReference>
<evidence type="ECO:0000256" key="3">
    <source>
        <dbReference type="ARBA" id="ARBA00022763"/>
    </source>
</evidence>
<reference evidence="7" key="1">
    <citation type="submission" date="2020-12" db="EMBL/GenBank/DDBJ databases">
        <title>Metabolic potential, ecology and presence of endohyphal bacteria is reflected in genomic diversity of Mucoromycotina.</title>
        <authorList>
            <person name="Muszewska A."/>
            <person name="Okrasinska A."/>
            <person name="Steczkiewicz K."/>
            <person name="Drgas O."/>
            <person name="Orlowska M."/>
            <person name="Perlinska-Lenart U."/>
            <person name="Aleksandrzak-Piekarczyk T."/>
            <person name="Szatraj K."/>
            <person name="Zielenkiewicz U."/>
            <person name="Pilsyk S."/>
            <person name="Malc E."/>
            <person name="Mieczkowski P."/>
            <person name="Kruszewska J.S."/>
            <person name="Biernat P."/>
            <person name="Pawlowska J."/>
        </authorList>
    </citation>
    <scope>NUCLEOTIDE SEQUENCE</scope>
    <source>
        <strain evidence="7">CBS 226.32</strain>
    </source>
</reference>
<dbReference type="SMART" id="SM01340">
    <property type="entry name" value="DNA_mis_repair"/>
    <property type="match status" value="1"/>
</dbReference>
<dbReference type="InterPro" id="IPR002099">
    <property type="entry name" value="MutL/Mlh/PMS"/>
</dbReference>
<dbReference type="EMBL" id="JAEPRC010000583">
    <property type="protein sequence ID" value="KAG2194488.1"/>
    <property type="molecule type" value="Genomic_DNA"/>
</dbReference>